<comment type="caution">
    <text evidence="3">The sequence shown here is derived from an EMBL/GenBank/DDBJ whole genome shotgun (WGS) entry which is preliminary data.</text>
</comment>
<dbReference type="EMBL" id="WUUL01000005">
    <property type="protein sequence ID" value="MXQ53898.1"/>
    <property type="molecule type" value="Genomic_DNA"/>
</dbReference>
<dbReference type="InterPro" id="IPR036291">
    <property type="entry name" value="NAD(P)-bd_dom_sf"/>
</dbReference>
<dbReference type="Proteomes" id="UP000430692">
    <property type="component" value="Unassembled WGS sequence"/>
</dbReference>
<keyword evidence="1" id="KW-0560">Oxidoreductase</keyword>
<dbReference type="PANTHER" id="PTHR43818:SF11">
    <property type="entry name" value="BCDNA.GH03377"/>
    <property type="match status" value="1"/>
</dbReference>
<gene>
    <name evidence="3" type="ORF">GSM42_09235</name>
</gene>
<dbReference type="AlphaFoldDB" id="A0A6I4VTR4"/>
<evidence type="ECO:0000256" key="1">
    <source>
        <dbReference type="ARBA" id="ARBA00023002"/>
    </source>
</evidence>
<protein>
    <submittedName>
        <fullName evidence="3">Gfo/Idh/MocA family oxidoreductase</fullName>
    </submittedName>
</protein>
<dbReference type="Pfam" id="PF01408">
    <property type="entry name" value="GFO_IDH_MocA"/>
    <property type="match status" value="1"/>
</dbReference>
<dbReference type="InterPro" id="IPR050463">
    <property type="entry name" value="Gfo/Idh/MocA_oxidrdct_glycsds"/>
</dbReference>
<dbReference type="InterPro" id="IPR000683">
    <property type="entry name" value="Gfo/Idh/MocA-like_OxRdtase_N"/>
</dbReference>
<dbReference type="GO" id="GO:0016491">
    <property type="term" value="F:oxidoreductase activity"/>
    <property type="evidence" value="ECO:0007669"/>
    <property type="project" value="UniProtKB-KW"/>
</dbReference>
<proteinExistence type="predicted"/>
<organism evidence="3 4">
    <name type="scientific">Shimazuella alba</name>
    <dbReference type="NCBI Taxonomy" id="2690964"/>
    <lineage>
        <taxon>Bacteria</taxon>
        <taxon>Bacillati</taxon>
        <taxon>Bacillota</taxon>
        <taxon>Bacilli</taxon>
        <taxon>Bacillales</taxon>
        <taxon>Thermoactinomycetaceae</taxon>
        <taxon>Shimazuella</taxon>
    </lineage>
</organism>
<reference evidence="3 4" key="1">
    <citation type="submission" date="2019-12" db="EMBL/GenBank/DDBJ databases">
        <title>Whole-genome analyses of novel actinobacteria.</title>
        <authorList>
            <person name="Sahin N."/>
            <person name="Saygin H."/>
        </authorList>
    </citation>
    <scope>NUCLEOTIDE SEQUENCE [LARGE SCALE GENOMIC DNA]</scope>
    <source>
        <strain evidence="3 4">KC615</strain>
    </source>
</reference>
<evidence type="ECO:0000259" key="2">
    <source>
        <dbReference type="Pfam" id="PF01408"/>
    </source>
</evidence>
<feature type="domain" description="Gfo/Idh/MocA-like oxidoreductase N-terminal" evidence="2">
    <location>
        <begin position="6"/>
        <end position="127"/>
    </location>
</feature>
<name>A0A6I4VTR4_9BACL</name>
<dbReference type="GO" id="GO:0000166">
    <property type="term" value="F:nucleotide binding"/>
    <property type="evidence" value="ECO:0007669"/>
    <property type="project" value="InterPro"/>
</dbReference>
<dbReference type="PANTHER" id="PTHR43818">
    <property type="entry name" value="BCDNA.GH03377"/>
    <property type="match status" value="1"/>
</dbReference>
<evidence type="ECO:0000313" key="4">
    <source>
        <dbReference type="Proteomes" id="UP000430692"/>
    </source>
</evidence>
<dbReference type="RefSeq" id="WP_160801256.1">
    <property type="nucleotide sequence ID" value="NZ_WUUL01000005.1"/>
</dbReference>
<evidence type="ECO:0000313" key="3">
    <source>
        <dbReference type="EMBL" id="MXQ53898.1"/>
    </source>
</evidence>
<dbReference type="SUPFAM" id="SSF51735">
    <property type="entry name" value="NAD(P)-binding Rossmann-fold domains"/>
    <property type="match status" value="1"/>
</dbReference>
<accession>A0A6I4VTR4</accession>
<dbReference type="Gene3D" id="3.40.50.720">
    <property type="entry name" value="NAD(P)-binding Rossmann-like Domain"/>
    <property type="match status" value="1"/>
</dbReference>
<keyword evidence="4" id="KW-1185">Reference proteome</keyword>
<sequence>MKNNKIRVGIIGANPDRSWGSVAHLPALQKLPQYTVTAVGATSQASADKATKHFGIPHAFADTFQLANHPEVDLVTVAVKVPHHQTLIQAVLKAGKHVFSEFPLGKTTKKSKNILHTAHSSGARHFVRLQSRANPELAYVKHMINKGYVGEVRAVHVNYSLPVYPTPLCYD</sequence>